<dbReference type="Pfam" id="PF20535">
    <property type="entry name" value="DUF6750"/>
    <property type="match status" value="1"/>
</dbReference>
<feature type="transmembrane region" description="Helical" evidence="1">
    <location>
        <begin position="69"/>
        <end position="86"/>
    </location>
</feature>
<organism evidence="2 3">
    <name type="scientific">Yersinia pekkanenii</name>
    <dbReference type="NCBI Taxonomy" id="1288385"/>
    <lineage>
        <taxon>Bacteria</taxon>
        <taxon>Pseudomonadati</taxon>
        <taxon>Pseudomonadota</taxon>
        <taxon>Gammaproteobacteria</taxon>
        <taxon>Enterobacterales</taxon>
        <taxon>Yersiniaceae</taxon>
        <taxon>Yersinia</taxon>
    </lineage>
</organism>
<comment type="caution">
    <text evidence="2">The sequence shown here is derived from an EMBL/GenBank/DDBJ whole genome shotgun (WGS) entry which is preliminary data.</text>
</comment>
<keyword evidence="3" id="KW-1185">Reference proteome</keyword>
<protein>
    <recommendedName>
        <fullName evidence="4">TraR conjugal transfer protein</fullName>
    </recommendedName>
</protein>
<keyword evidence="1" id="KW-1133">Transmembrane helix</keyword>
<name>A0ABM9TUB8_9GAMM</name>
<keyword evidence="1" id="KW-0472">Membrane</keyword>
<keyword evidence="1" id="KW-0812">Transmembrane</keyword>
<feature type="transmembrane region" description="Helical" evidence="1">
    <location>
        <begin position="98"/>
        <end position="116"/>
    </location>
</feature>
<evidence type="ECO:0008006" key="4">
    <source>
        <dbReference type="Google" id="ProtNLM"/>
    </source>
</evidence>
<evidence type="ECO:0000313" key="2">
    <source>
        <dbReference type="EMBL" id="CRY68968.1"/>
    </source>
</evidence>
<evidence type="ECO:0000256" key="1">
    <source>
        <dbReference type="SAM" id="Phobius"/>
    </source>
</evidence>
<dbReference type="EMBL" id="CWJL01000029">
    <property type="protein sequence ID" value="CRY68968.1"/>
    <property type="molecule type" value="Genomic_DNA"/>
</dbReference>
<dbReference type="RefSeq" id="WP_012606347.1">
    <property type="nucleotide sequence ID" value="NZ_CAWMMU010000029.1"/>
</dbReference>
<dbReference type="InterPro" id="IPR046638">
    <property type="entry name" value="DUF6750"/>
</dbReference>
<gene>
    <name evidence="2" type="ORF">ERS137968_04100</name>
</gene>
<evidence type="ECO:0000313" key="3">
    <source>
        <dbReference type="Proteomes" id="UP000044625"/>
    </source>
</evidence>
<proteinExistence type="predicted"/>
<dbReference type="Proteomes" id="UP000044625">
    <property type="component" value="Unassembled WGS sequence"/>
</dbReference>
<reference evidence="2 3" key="1">
    <citation type="submission" date="2015-03" db="EMBL/GenBank/DDBJ databases">
        <authorList>
            <consortium name="Pathogen Informatics"/>
            <person name="Murphy D."/>
        </authorList>
    </citation>
    <scope>NUCLEOTIDE SEQUENCE [LARGE SCALE GENOMIC DNA]</scope>
    <source>
        <strain evidence="3">type strain: CIP110230</strain>
    </source>
</reference>
<accession>A0ABM9TUB8</accession>
<sequence length="131" mass="13816">MHVLNHISLFICTRLCLAAERTGRKMVQGLMFIVTLCTAQAATADDDIAGMINSMTDGIYSVKPGLMKAAQVAGIGCVLVGIALWARKKNDPHVKGSHIAISIGIGCILIALDQFIKRGQSQAGLQPVSVG</sequence>